<name>A0A9P6CY07_9AGAR</name>
<dbReference type="Proteomes" id="UP000807469">
    <property type="component" value="Unassembled WGS sequence"/>
</dbReference>
<dbReference type="InterPro" id="IPR032675">
    <property type="entry name" value="LRR_dom_sf"/>
</dbReference>
<protein>
    <submittedName>
        <fullName evidence="1">Uncharacterized protein</fullName>
    </submittedName>
</protein>
<organism evidence="1 2">
    <name type="scientific">Pholiota conissans</name>
    <dbReference type="NCBI Taxonomy" id="109636"/>
    <lineage>
        <taxon>Eukaryota</taxon>
        <taxon>Fungi</taxon>
        <taxon>Dikarya</taxon>
        <taxon>Basidiomycota</taxon>
        <taxon>Agaricomycotina</taxon>
        <taxon>Agaricomycetes</taxon>
        <taxon>Agaricomycetidae</taxon>
        <taxon>Agaricales</taxon>
        <taxon>Agaricineae</taxon>
        <taxon>Strophariaceae</taxon>
        <taxon>Pholiota</taxon>
    </lineage>
</organism>
<evidence type="ECO:0000313" key="1">
    <source>
        <dbReference type="EMBL" id="KAF9484701.1"/>
    </source>
</evidence>
<accession>A0A9P6CY07</accession>
<proteinExistence type="predicted"/>
<dbReference type="SUPFAM" id="SSF52047">
    <property type="entry name" value="RNI-like"/>
    <property type="match status" value="1"/>
</dbReference>
<keyword evidence="2" id="KW-1185">Reference proteome</keyword>
<dbReference type="Gene3D" id="3.80.10.10">
    <property type="entry name" value="Ribonuclease Inhibitor"/>
    <property type="match status" value="1"/>
</dbReference>
<sequence>MNTSQFSINLPLDLFGCIIDALAAASKWDTVKAFSAVHSHVRPLCTKHLFSKIRLVDSSGGGATLPVNQVRHLLERNSQLAFYIKDLTVFVDITEPDLPFILDKLQDVHTLSINGSPLGAYLAQQATFPPPLKISLQRLIRARSVKHLRFDYISILPFINIPSILAGVPSLKTLCISHYCDLHNDEAHILPAATAPIPHPTSFTLAVESSLNVGMSLLASKRPDGLPFVDFESLEILSLLNISVDSVGGMDLVRGCLRAPTVLRSLSLEATQLLGSTPFGFVDHMNLASQKTLQHLKLEFTLMGAGDPYLGTYKDLETLASAVGGESGSALQSLEIAVTLDLQHQSDFDHFTDPQLWRRLEMGVLSKFTRLRECSVEVSFCMQDADAFFQKLSLALDEAFRAMVNERTYFKYSVDGPKEVTPATSGMPEGGE</sequence>
<evidence type="ECO:0000313" key="2">
    <source>
        <dbReference type="Proteomes" id="UP000807469"/>
    </source>
</evidence>
<gene>
    <name evidence="1" type="ORF">BDN70DRAFT_84731</name>
</gene>
<dbReference type="OrthoDB" id="3068163at2759"/>
<comment type="caution">
    <text evidence="1">The sequence shown here is derived from an EMBL/GenBank/DDBJ whole genome shotgun (WGS) entry which is preliminary data.</text>
</comment>
<dbReference type="AlphaFoldDB" id="A0A9P6CY07"/>
<dbReference type="EMBL" id="MU155141">
    <property type="protein sequence ID" value="KAF9484701.1"/>
    <property type="molecule type" value="Genomic_DNA"/>
</dbReference>
<reference evidence="1" key="1">
    <citation type="submission" date="2020-11" db="EMBL/GenBank/DDBJ databases">
        <authorList>
            <consortium name="DOE Joint Genome Institute"/>
            <person name="Ahrendt S."/>
            <person name="Riley R."/>
            <person name="Andreopoulos W."/>
            <person name="Labutti K."/>
            <person name="Pangilinan J."/>
            <person name="Ruiz-Duenas F.J."/>
            <person name="Barrasa J.M."/>
            <person name="Sanchez-Garcia M."/>
            <person name="Camarero S."/>
            <person name="Miyauchi S."/>
            <person name="Serrano A."/>
            <person name="Linde D."/>
            <person name="Babiker R."/>
            <person name="Drula E."/>
            <person name="Ayuso-Fernandez I."/>
            <person name="Pacheco R."/>
            <person name="Padilla G."/>
            <person name="Ferreira P."/>
            <person name="Barriuso J."/>
            <person name="Kellner H."/>
            <person name="Castanera R."/>
            <person name="Alfaro M."/>
            <person name="Ramirez L."/>
            <person name="Pisabarro A.G."/>
            <person name="Kuo A."/>
            <person name="Tritt A."/>
            <person name="Lipzen A."/>
            <person name="He G."/>
            <person name="Yan M."/>
            <person name="Ng V."/>
            <person name="Cullen D."/>
            <person name="Martin F."/>
            <person name="Rosso M.-N."/>
            <person name="Henrissat B."/>
            <person name="Hibbett D."/>
            <person name="Martinez A.T."/>
            <person name="Grigoriev I.V."/>
        </authorList>
    </citation>
    <scope>NUCLEOTIDE SEQUENCE</scope>
    <source>
        <strain evidence="1">CIRM-BRFM 674</strain>
    </source>
</reference>